<keyword evidence="4" id="KW-1185">Reference proteome</keyword>
<accession>A0A5C2ST81</accession>
<feature type="transmembrane region" description="Helical" evidence="1">
    <location>
        <begin position="30"/>
        <end position="51"/>
    </location>
</feature>
<name>A0A5C2ST81_9APHY</name>
<evidence type="ECO:0000313" key="4">
    <source>
        <dbReference type="Proteomes" id="UP000313359"/>
    </source>
</evidence>
<feature type="domain" description="DUF6533" evidence="2">
    <location>
        <begin position="2"/>
        <end position="44"/>
    </location>
</feature>
<sequence length="277" mass="31159">MIAFSMLYYDYLLTLLLEVDLFWSKARFSTVSLLFLINRYLGLFGVVPVILEYFEDLPPSVSHLAASRCRQLQTYHEYYAIISQSFAAALLIIRTYALYDRSKRVLISLLALGVTCIVVVLVCVNVKVLRVTANLPLSDPIVGCDLYLTAEQGDGLCWMSMLCMDTTIFALTLIKMRELGHVIGYGMLRLFFRDVRTSTTCRDILSTTLVSRIFINLRDPESLRGRRRMGRRTLTVGETPDSNFLDNSHVQSVAVTVTSCLELEQLASGGPMEHSAA</sequence>
<dbReference type="InterPro" id="IPR045340">
    <property type="entry name" value="DUF6533"/>
</dbReference>
<feature type="transmembrane region" description="Helical" evidence="1">
    <location>
        <begin position="78"/>
        <end position="99"/>
    </location>
</feature>
<keyword evidence="1" id="KW-0472">Membrane</keyword>
<proteinExistence type="predicted"/>
<evidence type="ECO:0000313" key="3">
    <source>
        <dbReference type="EMBL" id="RPD66289.1"/>
    </source>
</evidence>
<dbReference type="EMBL" id="ML122251">
    <property type="protein sequence ID" value="RPD66289.1"/>
    <property type="molecule type" value="Genomic_DNA"/>
</dbReference>
<evidence type="ECO:0000256" key="1">
    <source>
        <dbReference type="SAM" id="Phobius"/>
    </source>
</evidence>
<reference evidence="3" key="1">
    <citation type="journal article" date="2018" name="Genome Biol. Evol.">
        <title>Genomics and development of Lentinus tigrinus, a white-rot wood-decaying mushroom with dimorphic fruiting bodies.</title>
        <authorList>
            <person name="Wu B."/>
            <person name="Xu Z."/>
            <person name="Knudson A."/>
            <person name="Carlson A."/>
            <person name="Chen N."/>
            <person name="Kovaka S."/>
            <person name="LaButti K."/>
            <person name="Lipzen A."/>
            <person name="Pennachio C."/>
            <person name="Riley R."/>
            <person name="Schakwitz W."/>
            <person name="Umezawa K."/>
            <person name="Ohm R.A."/>
            <person name="Grigoriev I.V."/>
            <person name="Nagy L.G."/>
            <person name="Gibbons J."/>
            <person name="Hibbett D."/>
        </authorList>
    </citation>
    <scope>NUCLEOTIDE SEQUENCE [LARGE SCALE GENOMIC DNA]</scope>
    <source>
        <strain evidence="3">ALCF2SS1-6</strain>
    </source>
</reference>
<organism evidence="3 4">
    <name type="scientific">Lentinus tigrinus ALCF2SS1-6</name>
    <dbReference type="NCBI Taxonomy" id="1328759"/>
    <lineage>
        <taxon>Eukaryota</taxon>
        <taxon>Fungi</taxon>
        <taxon>Dikarya</taxon>
        <taxon>Basidiomycota</taxon>
        <taxon>Agaricomycotina</taxon>
        <taxon>Agaricomycetes</taxon>
        <taxon>Polyporales</taxon>
        <taxon>Polyporaceae</taxon>
        <taxon>Lentinus</taxon>
    </lineage>
</organism>
<evidence type="ECO:0000259" key="2">
    <source>
        <dbReference type="Pfam" id="PF20151"/>
    </source>
</evidence>
<dbReference type="Pfam" id="PF20151">
    <property type="entry name" value="DUF6533"/>
    <property type="match status" value="1"/>
</dbReference>
<keyword evidence="1" id="KW-0812">Transmembrane</keyword>
<protein>
    <recommendedName>
        <fullName evidence="2">DUF6533 domain-containing protein</fullName>
    </recommendedName>
</protein>
<keyword evidence="1" id="KW-1133">Transmembrane helix</keyword>
<gene>
    <name evidence="3" type="ORF">L227DRAFT_570181</name>
</gene>
<dbReference type="OrthoDB" id="3341843at2759"/>
<dbReference type="AlphaFoldDB" id="A0A5C2ST81"/>
<dbReference type="Proteomes" id="UP000313359">
    <property type="component" value="Unassembled WGS sequence"/>
</dbReference>
<feature type="transmembrane region" description="Helical" evidence="1">
    <location>
        <begin position="106"/>
        <end position="128"/>
    </location>
</feature>